<evidence type="ECO:0000313" key="4">
    <source>
        <dbReference type="Proteomes" id="UP000184532"/>
    </source>
</evidence>
<dbReference type="CDD" id="cd01014">
    <property type="entry name" value="nicotinamidase_related"/>
    <property type="match status" value="1"/>
</dbReference>
<name>A0A1M5N2J9_9FLAO</name>
<dbReference type="PANTHER" id="PTHR43540">
    <property type="entry name" value="PEROXYUREIDOACRYLATE/UREIDOACRYLATE AMIDOHYDROLASE-RELATED"/>
    <property type="match status" value="1"/>
</dbReference>
<dbReference type="AlphaFoldDB" id="A0A1M5N2J9"/>
<gene>
    <name evidence="3" type="ORF">SAMN04488116_2601</name>
</gene>
<dbReference type="SUPFAM" id="SSF52499">
    <property type="entry name" value="Isochorismatase-like hydrolases"/>
    <property type="match status" value="1"/>
</dbReference>
<organism evidence="3 4">
    <name type="scientific">Flagellimonas flava</name>
    <dbReference type="NCBI Taxonomy" id="570519"/>
    <lineage>
        <taxon>Bacteria</taxon>
        <taxon>Pseudomonadati</taxon>
        <taxon>Bacteroidota</taxon>
        <taxon>Flavobacteriia</taxon>
        <taxon>Flavobacteriales</taxon>
        <taxon>Flavobacteriaceae</taxon>
        <taxon>Flagellimonas</taxon>
    </lineage>
</organism>
<dbReference type="GO" id="GO:0016787">
    <property type="term" value="F:hydrolase activity"/>
    <property type="evidence" value="ECO:0007669"/>
    <property type="project" value="UniProtKB-KW"/>
</dbReference>
<dbReference type="PANTHER" id="PTHR43540:SF14">
    <property type="entry name" value="ISOCHORISMATASE"/>
    <property type="match status" value="1"/>
</dbReference>
<proteinExistence type="predicted"/>
<reference evidence="4" key="1">
    <citation type="submission" date="2016-11" db="EMBL/GenBank/DDBJ databases">
        <authorList>
            <person name="Varghese N."/>
            <person name="Submissions S."/>
        </authorList>
    </citation>
    <scope>NUCLEOTIDE SEQUENCE [LARGE SCALE GENOMIC DNA]</scope>
    <source>
        <strain evidence="4">DSM 22638</strain>
    </source>
</reference>
<dbReference type="RefSeq" id="WP_073180304.1">
    <property type="nucleotide sequence ID" value="NZ_FQWL01000004.1"/>
</dbReference>
<dbReference type="Gene3D" id="3.40.50.850">
    <property type="entry name" value="Isochorismatase-like"/>
    <property type="match status" value="1"/>
</dbReference>
<dbReference type="InterPro" id="IPR036380">
    <property type="entry name" value="Isochorismatase-like_sf"/>
</dbReference>
<dbReference type="InterPro" id="IPR000868">
    <property type="entry name" value="Isochorismatase-like_dom"/>
</dbReference>
<evidence type="ECO:0000256" key="1">
    <source>
        <dbReference type="ARBA" id="ARBA00022801"/>
    </source>
</evidence>
<dbReference type="STRING" id="570519.SAMN04488116_2601"/>
<evidence type="ECO:0000313" key="3">
    <source>
        <dbReference type="EMBL" id="SHG83223.1"/>
    </source>
</evidence>
<dbReference type="EMBL" id="FQWL01000004">
    <property type="protein sequence ID" value="SHG83223.1"/>
    <property type="molecule type" value="Genomic_DNA"/>
</dbReference>
<sequence length="189" mass="21471">MKPNKALLVIDIQKGSFTPKTPRFDTEGVLARINTLAELFRQKGWPVVIIQHDGTGTSEFEKNDWDWELLDELQTEPTDTLLDKYANDVFYRSKLQELLTTWGTQELLITGCATDFCVEATIQSALAKDYNITVVADGHTTGDRPHLPAQKVIEHYNWVWQNMIPTKGNIRVEDFETISEAIYGDGQNP</sequence>
<dbReference type="Pfam" id="PF00857">
    <property type="entry name" value="Isochorismatase"/>
    <property type="match status" value="1"/>
</dbReference>
<accession>A0A1M5N2J9</accession>
<dbReference type="Proteomes" id="UP000184532">
    <property type="component" value="Unassembled WGS sequence"/>
</dbReference>
<dbReference type="OrthoDB" id="9785724at2"/>
<feature type="domain" description="Isochorismatase-like" evidence="2">
    <location>
        <begin position="6"/>
        <end position="144"/>
    </location>
</feature>
<keyword evidence="1" id="KW-0378">Hydrolase</keyword>
<keyword evidence="4" id="KW-1185">Reference proteome</keyword>
<dbReference type="InterPro" id="IPR050272">
    <property type="entry name" value="Isochorismatase-like_hydrls"/>
</dbReference>
<protein>
    <submittedName>
        <fullName evidence="3">Nicotinamidase-related amidase</fullName>
    </submittedName>
</protein>
<evidence type="ECO:0000259" key="2">
    <source>
        <dbReference type="Pfam" id="PF00857"/>
    </source>
</evidence>